<dbReference type="STRING" id="1353009.A0A1Y2IAP4"/>
<comment type="similarity">
    <text evidence="1 4">Belongs to the short-chain dehydrogenases/reductases (SDR) family.</text>
</comment>
<dbReference type="PANTHER" id="PTHR43976">
    <property type="entry name" value="SHORT CHAIN DEHYDROGENASE"/>
    <property type="match status" value="1"/>
</dbReference>
<evidence type="ECO:0000256" key="3">
    <source>
        <dbReference type="ARBA" id="ARBA00023002"/>
    </source>
</evidence>
<proteinExistence type="inferred from homology"/>
<dbReference type="Pfam" id="PF00106">
    <property type="entry name" value="adh_short"/>
    <property type="match status" value="1"/>
</dbReference>
<name>A0A1Y2IAP4_TRAC3</name>
<accession>A0A1Y2IAP4</accession>
<dbReference type="InterPro" id="IPR051911">
    <property type="entry name" value="SDR_oxidoreductase"/>
</dbReference>
<evidence type="ECO:0000256" key="1">
    <source>
        <dbReference type="ARBA" id="ARBA00006484"/>
    </source>
</evidence>
<dbReference type="EMBL" id="KZ084141">
    <property type="protein sequence ID" value="OSC98197.1"/>
    <property type="molecule type" value="Genomic_DNA"/>
</dbReference>
<keyword evidence="2" id="KW-0521">NADP</keyword>
<dbReference type="SUPFAM" id="SSF51735">
    <property type="entry name" value="NAD(P)-binding Rossmann-fold domains"/>
    <property type="match status" value="1"/>
</dbReference>
<dbReference type="InterPro" id="IPR002347">
    <property type="entry name" value="SDR_fam"/>
</dbReference>
<dbReference type="Gene3D" id="3.40.50.720">
    <property type="entry name" value="NAD(P)-binding Rossmann-like Domain"/>
    <property type="match status" value="1"/>
</dbReference>
<reference evidence="5 6" key="1">
    <citation type="journal article" date="2015" name="Biotechnol. Biofuels">
        <title>Enhanced degradation of softwood versus hardwood by the white-rot fungus Pycnoporus coccineus.</title>
        <authorList>
            <person name="Couturier M."/>
            <person name="Navarro D."/>
            <person name="Chevret D."/>
            <person name="Henrissat B."/>
            <person name="Piumi F."/>
            <person name="Ruiz-Duenas F.J."/>
            <person name="Martinez A.T."/>
            <person name="Grigoriev I.V."/>
            <person name="Riley R."/>
            <person name="Lipzen A."/>
            <person name="Berrin J.G."/>
            <person name="Master E.R."/>
            <person name="Rosso M.N."/>
        </authorList>
    </citation>
    <scope>NUCLEOTIDE SEQUENCE [LARGE SCALE GENOMIC DNA]</scope>
    <source>
        <strain evidence="5 6">BRFM310</strain>
    </source>
</reference>
<evidence type="ECO:0000256" key="4">
    <source>
        <dbReference type="RuleBase" id="RU000363"/>
    </source>
</evidence>
<sequence length="281" mass="30359">MAPRIWLITGASSGFGRHLTELVLSRGETVVAAVRRPAALSDLSSKHTSESLLVLKMDVTQPRNVIDGFDQVRKAFGRLDVVVNNAGWAMFGEVEGFQESIVRDLLETNFWGAALVTREAVKFFREVNPTGVGGRLIQNSSQVGVAALPTSGFYAASKAALEAISEALAAELDPAWNIKVTLIEGGGFQTEGVGKIVWQPDNPAYSHLKSQLARGFVPSGDPKKAVKVFYEVASLPAPPLHLPLGKDSIALIRSKWASVSAEVDRHEYLSGDLEVDDRVHD</sequence>
<organism evidence="5 6">
    <name type="scientific">Trametes coccinea (strain BRFM310)</name>
    <name type="common">Pycnoporus coccineus</name>
    <dbReference type="NCBI Taxonomy" id="1353009"/>
    <lineage>
        <taxon>Eukaryota</taxon>
        <taxon>Fungi</taxon>
        <taxon>Dikarya</taxon>
        <taxon>Basidiomycota</taxon>
        <taxon>Agaricomycotina</taxon>
        <taxon>Agaricomycetes</taxon>
        <taxon>Polyporales</taxon>
        <taxon>Polyporaceae</taxon>
        <taxon>Trametes</taxon>
    </lineage>
</organism>
<dbReference type="AlphaFoldDB" id="A0A1Y2IAP4"/>
<dbReference type="PROSITE" id="PS00061">
    <property type="entry name" value="ADH_SHORT"/>
    <property type="match status" value="1"/>
</dbReference>
<dbReference type="InterPro" id="IPR020904">
    <property type="entry name" value="Sc_DH/Rdtase_CS"/>
</dbReference>
<dbReference type="OrthoDB" id="1274115at2759"/>
<protein>
    <submittedName>
        <fullName evidence="5">NAD-P-binding protein</fullName>
    </submittedName>
</protein>
<dbReference type="InterPro" id="IPR036291">
    <property type="entry name" value="NAD(P)-bd_dom_sf"/>
</dbReference>
<evidence type="ECO:0000256" key="2">
    <source>
        <dbReference type="ARBA" id="ARBA00022857"/>
    </source>
</evidence>
<keyword evidence="6" id="KW-1185">Reference proteome</keyword>
<keyword evidence="3" id="KW-0560">Oxidoreductase</keyword>
<evidence type="ECO:0000313" key="6">
    <source>
        <dbReference type="Proteomes" id="UP000193067"/>
    </source>
</evidence>
<dbReference type="PANTHER" id="PTHR43976:SF16">
    <property type="entry name" value="SHORT-CHAIN DEHYDROGENASE_REDUCTASE FAMILY PROTEIN"/>
    <property type="match status" value="1"/>
</dbReference>
<dbReference type="PRINTS" id="PR00080">
    <property type="entry name" value="SDRFAMILY"/>
</dbReference>
<dbReference type="GO" id="GO:0016491">
    <property type="term" value="F:oxidoreductase activity"/>
    <property type="evidence" value="ECO:0007669"/>
    <property type="project" value="UniProtKB-KW"/>
</dbReference>
<evidence type="ECO:0000313" key="5">
    <source>
        <dbReference type="EMBL" id="OSC98197.1"/>
    </source>
</evidence>
<dbReference type="Proteomes" id="UP000193067">
    <property type="component" value="Unassembled WGS sequence"/>
</dbReference>
<gene>
    <name evidence="5" type="ORF">PYCCODRAFT_1447592</name>
</gene>
<dbReference type="PRINTS" id="PR00081">
    <property type="entry name" value="GDHRDH"/>
</dbReference>